<evidence type="ECO:0000313" key="2">
    <source>
        <dbReference type="EMBL" id="KKU32779.1"/>
    </source>
</evidence>
<reference evidence="2 3" key="1">
    <citation type="journal article" date="2015" name="Nature">
        <title>rRNA introns, odd ribosomes, and small enigmatic genomes across a large radiation of phyla.</title>
        <authorList>
            <person name="Brown C.T."/>
            <person name="Hug L.A."/>
            <person name="Thomas B.C."/>
            <person name="Sharon I."/>
            <person name="Castelle C.J."/>
            <person name="Singh A."/>
            <person name="Wilkins M.J."/>
            <person name="Williams K.H."/>
            <person name="Banfield J.F."/>
        </authorList>
    </citation>
    <scope>NUCLEOTIDE SEQUENCE [LARGE SCALE GENOMIC DNA]</scope>
</reference>
<accession>A0A0G1PIZ8</accession>
<feature type="transmembrane region" description="Helical" evidence="1">
    <location>
        <begin position="34"/>
        <end position="60"/>
    </location>
</feature>
<dbReference type="AlphaFoldDB" id="A0A0G1PIZ8"/>
<comment type="caution">
    <text evidence="2">The sequence shown here is derived from an EMBL/GenBank/DDBJ whole genome shotgun (WGS) entry which is preliminary data.</text>
</comment>
<keyword evidence="1" id="KW-1133">Transmembrane helix</keyword>
<evidence type="ECO:0000313" key="3">
    <source>
        <dbReference type="Proteomes" id="UP000034794"/>
    </source>
</evidence>
<keyword evidence="1" id="KW-0812">Transmembrane</keyword>
<proteinExistence type="predicted"/>
<protein>
    <submittedName>
        <fullName evidence="2">Uncharacterized protein</fullName>
    </submittedName>
</protein>
<dbReference type="Proteomes" id="UP000034794">
    <property type="component" value="Unassembled WGS sequence"/>
</dbReference>
<organism evidence="2 3">
    <name type="scientific">Candidatus Collierbacteria bacterium GW2011_GWA2_46_26</name>
    <dbReference type="NCBI Taxonomy" id="1618381"/>
    <lineage>
        <taxon>Bacteria</taxon>
        <taxon>Candidatus Collieribacteriota</taxon>
    </lineage>
</organism>
<keyword evidence="1" id="KW-0472">Membrane</keyword>
<feature type="transmembrane region" description="Helical" evidence="1">
    <location>
        <begin position="7"/>
        <end position="28"/>
    </location>
</feature>
<dbReference type="EMBL" id="LCMI01000007">
    <property type="protein sequence ID" value="KKU32779.1"/>
    <property type="molecule type" value="Genomic_DNA"/>
</dbReference>
<name>A0A0G1PIZ8_9BACT</name>
<evidence type="ECO:0000256" key="1">
    <source>
        <dbReference type="SAM" id="Phobius"/>
    </source>
</evidence>
<gene>
    <name evidence="2" type="ORF">UX47_C0007G0023</name>
</gene>
<sequence length="67" mass="7010">MSRLLYVMLGNIAGVILALIVGSVLLILTAFTEITIAVAIGVAVLIYAIGLVVGIVCAFLDPFEMDD</sequence>